<name>A0AAN6ELR9_EXODE</name>
<comment type="caution">
    <text evidence="2">The sequence shown here is derived from an EMBL/GenBank/DDBJ whole genome shotgun (WGS) entry which is preliminary data.</text>
</comment>
<dbReference type="EMBL" id="JAJGCB010000024">
    <property type="protein sequence ID" value="KAJ8987518.1"/>
    <property type="molecule type" value="Genomic_DNA"/>
</dbReference>
<feature type="compositionally biased region" description="Basic and acidic residues" evidence="1">
    <location>
        <begin position="109"/>
        <end position="122"/>
    </location>
</feature>
<accession>A0AAN6ELR9</accession>
<evidence type="ECO:0000313" key="3">
    <source>
        <dbReference type="Proteomes" id="UP001161757"/>
    </source>
</evidence>
<organism evidence="2 3">
    <name type="scientific">Exophiala dermatitidis</name>
    <name type="common">Black yeast-like fungus</name>
    <name type="synonym">Wangiella dermatitidis</name>
    <dbReference type="NCBI Taxonomy" id="5970"/>
    <lineage>
        <taxon>Eukaryota</taxon>
        <taxon>Fungi</taxon>
        <taxon>Dikarya</taxon>
        <taxon>Ascomycota</taxon>
        <taxon>Pezizomycotina</taxon>
        <taxon>Eurotiomycetes</taxon>
        <taxon>Chaetothyriomycetidae</taxon>
        <taxon>Chaetothyriales</taxon>
        <taxon>Herpotrichiellaceae</taxon>
        <taxon>Exophiala</taxon>
    </lineage>
</organism>
<gene>
    <name evidence="2" type="ORF">HRR80_008419</name>
</gene>
<reference evidence="2" key="1">
    <citation type="submission" date="2023-01" db="EMBL/GenBank/DDBJ databases">
        <title>Exophiala dermititidis isolated from Cystic Fibrosis Patient.</title>
        <authorList>
            <person name="Kurbessoian T."/>
            <person name="Crocker A."/>
            <person name="Murante D."/>
            <person name="Hogan D.A."/>
            <person name="Stajich J.E."/>
        </authorList>
    </citation>
    <scope>NUCLEOTIDE SEQUENCE</scope>
    <source>
        <strain evidence="2">Ex8</strain>
    </source>
</reference>
<evidence type="ECO:0000313" key="2">
    <source>
        <dbReference type="EMBL" id="KAJ8987518.1"/>
    </source>
</evidence>
<feature type="region of interest" description="Disordered" evidence="1">
    <location>
        <begin position="44"/>
        <end position="64"/>
    </location>
</feature>
<dbReference type="Proteomes" id="UP001161757">
    <property type="component" value="Unassembled WGS sequence"/>
</dbReference>
<feature type="compositionally biased region" description="Polar residues" evidence="1">
    <location>
        <begin position="47"/>
        <end position="64"/>
    </location>
</feature>
<sequence length="412" mass="46861">MLALSSTIHNPYSKYFADIAPGIQSAFELTDDTTNMSDREDFLYPRTQPSSLSRQSAESPSQFGLQRQALSTCNPYSKRSTNICCSNRFTPWSTSTYDPFAGEPGGRITPDHPEPLRQRLPPEIHSAPRPPASTAVGESLRPLSFTSQSSAFTSDAGSYQPLGPPPRSNPDDHTMALRRQSQDSYGLQTGSPSSQGYADYELETQNRRGSEMGRAAARYHTRRRPFNQDEFDGPSQLLPLPLPQQEHARSQALPALPVHLAIEEQDEIMLHVNDILSRCAFHFVAKYQFPIPLERDKPRVRAPEDREWTEWAYLLKRLATKRRIPARVLYDNQIKQFVTTLENSIAVRQPNREQQVRRPRDDRYMLQLISAGTQVAKIMMDSLSMEQLDALYRQTESLILERRSRLRGLGLQ</sequence>
<dbReference type="AlphaFoldDB" id="A0AAN6ELR9"/>
<feature type="region of interest" description="Disordered" evidence="1">
    <location>
        <begin position="149"/>
        <end position="174"/>
    </location>
</feature>
<protein>
    <submittedName>
        <fullName evidence="2">Uncharacterized protein</fullName>
    </submittedName>
</protein>
<feature type="region of interest" description="Disordered" evidence="1">
    <location>
        <begin position="95"/>
        <end position="137"/>
    </location>
</feature>
<proteinExistence type="predicted"/>
<evidence type="ECO:0000256" key="1">
    <source>
        <dbReference type="SAM" id="MobiDB-lite"/>
    </source>
</evidence>